<dbReference type="OrthoDB" id="3294836at2"/>
<dbReference type="AlphaFoldDB" id="A0A9Q9IDE8"/>
<evidence type="ECO:0000313" key="2">
    <source>
        <dbReference type="EMBL" id="UWZ53987.1"/>
    </source>
</evidence>
<feature type="transmembrane region" description="Helical" evidence="1">
    <location>
        <begin position="245"/>
        <end position="268"/>
    </location>
</feature>
<keyword evidence="1" id="KW-0472">Membrane</keyword>
<organism evidence="2 3">
    <name type="scientific">Dactylosporangium aurantiacum</name>
    <dbReference type="NCBI Taxonomy" id="35754"/>
    <lineage>
        <taxon>Bacteria</taxon>
        <taxon>Bacillati</taxon>
        <taxon>Actinomycetota</taxon>
        <taxon>Actinomycetes</taxon>
        <taxon>Micromonosporales</taxon>
        <taxon>Micromonosporaceae</taxon>
        <taxon>Dactylosporangium</taxon>
    </lineage>
</organism>
<feature type="transmembrane region" description="Helical" evidence="1">
    <location>
        <begin position="219"/>
        <end position="238"/>
    </location>
</feature>
<dbReference type="KEGG" id="daur:Daura_47170"/>
<dbReference type="RefSeq" id="WP_033357537.1">
    <property type="nucleotide sequence ID" value="NZ_CP073767.1"/>
</dbReference>
<protein>
    <submittedName>
        <fullName evidence="2">Uncharacterized protein</fullName>
    </submittedName>
</protein>
<keyword evidence="1" id="KW-1133">Transmembrane helix</keyword>
<evidence type="ECO:0000313" key="3">
    <source>
        <dbReference type="Proteomes" id="UP001058003"/>
    </source>
</evidence>
<gene>
    <name evidence="2" type="ORF">Daura_47170</name>
</gene>
<evidence type="ECO:0000256" key="1">
    <source>
        <dbReference type="SAM" id="Phobius"/>
    </source>
</evidence>
<reference evidence="2" key="1">
    <citation type="submission" date="2021-04" db="EMBL/GenBank/DDBJ databases">
        <title>Dactylosporangium aurantiacum NRRL B-8018 full assembly.</title>
        <authorList>
            <person name="Hartkoorn R.C."/>
            <person name="Beaudoing E."/>
            <person name="Hot D."/>
        </authorList>
    </citation>
    <scope>NUCLEOTIDE SEQUENCE</scope>
    <source>
        <strain evidence="2">NRRL B-8018</strain>
    </source>
</reference>
<keyword evidence="1" id="KW-0812">Transmembrane</keyword>
<keyword evidence="3" id="KW-1185">Reference proteome</keyword>
<name>A0A9Q9IDE8_9ACTN</name>
<feature type="transmembrane region" description="Helical" evidence="1">
    <location>
        <begin position="37"/>
        <end position="57"/>
    </location>
</feature>
<feature type="transmembrane region" description="Helical" evidence="1">
    <location>
        <begin position="192"/>
        <end position="213"/>
    </location>
</feature>
<feature type="transmembrane region" description="Helical" evidence="1">
    <location>
        <begin position="69"/>
        <end position="89"/>
    </location>
</feature>
<proteinExistence type="predicted"/>
<sequence>MDASTVHVPPKVAALAARQQLGMPVAGHKGTHPVVECLTGLVIAGVIFGVAAGVYWVGQYIMVKPLAMLFLILVLAGLAATGYAFYLLFRPYVVVYHFEHGLVWTRNRRTEAAQFSWVDEMYVTRKDAKATAAGLVTLDGRELDITGADKADYTAFVDRLEAVLVARRRLVRTERRRPTGRGAAGIGLSDRALAVMAVIGGGALVAAIAVPLSKVGLPGPVAAIIGFLVIGIGIGLIGARVDGRIAVIGGIFAAVAGIVAMVTVARAVPSVNKYVTATVVLAVEMGIVSVVVGLYQRLPALPPTRARKKLAARHGWEFLPALAVAVPGPVSAQRLIGVQEGAPSMQLHDVLRGTVNGVPVLVGDRQRRRPRRSDPVQTVWMVPLPAPVPYFPHTALTPPGQGQGDALADDLLRAFADQAAGRPFGITPPWWMEGSFLLCEGPGDPETIASWVNALTRIVAQMPWDTVRARIAGSPSA</sequence>
<feature type="transmembrane region" description="Helical" evidence="1">
    <location>
        <begin position="274"/>
        <end position="295"/>
    </location>
</feature>
<dbReference type="EMBL" id="CP073767">
    <property type="protein sequence ID" value="UWZ53987.1"/>
    <property type="molecule type" value="Genomic_DNA"/>
</dbReference>
<dbReference type="Proteomes" id="UP001058003">
    <property type="component" value="Chromosome"/>
</dbReference>
<accession>A0A9Q9IDE8</accession>